<organism evidence="2 3">
    <name type="scientific">Georhizobium profundi</name>
    <dbReference type="NCBI Taxonomy" id="2341112"/>
    <lineage>
        <taxon>Bacteria</taxon>
        <taxon>Pseudomonadati</taxon>
        <taxon>Pseudomonadota</taxon>
        <taxon>Alphaproteobacteria</taxon>
        <taxon>Hyphomicrobiales</taxon>
        <taxon>Rhizobiaceae</taxon>
        <taxon>Georhizobium</taxon>
    </lineage>
</organism>
<dbReference type="RefSeq" id="WP_126010923.1">
    <property type="nucleotide sequence ID" value="NZ_CP032509.1"/>
</dbReference>
<dbReference type="Gene3D" id="3.40.50.360">
    <property type="match status" value="1"/>
</dbReference>
<dbReference type="AlphaFoldDB" id="A0A3Q8XPU8"/>
<sequence length="191" mass="20841">MAYRLIGFSAATDGSSKITDLLTDFSGRLVQDAAFQPADITVHTLSHIENDLRSARFRSELEGQARGALLDCEAAEALVIAASVKAYRGYPGLLKHLIDMADLELLRRKPIVVLAIGPVSSATRHARLELRLLFRSVGATNVRLIGAPHTQFKQLMSEDPGFFRAFNELQTDLAVSASAAKQTQLRPVRVA</sequence>
<dbReference type="EMBL" id="CP032509">
    <property type="protein sequence ID" value="AZN72601.1"/>
    <property type="molecule type" value="Genomic_DNA"/>
</dbReference>
<dbReference type="InterPro" id="IPR005025">
    <property type="entry name" value="FMN_Rdtase-like_dom"/>
</dbReference>
<dbReference type="KEGG" id="abaw:D5400_16170"/>
<dbReference type="InterPro" id="IPR029039">
    <property type="entry name" value="Flavoprotein-like_sf"/>
</dbReference>
<name>A0A3Q8XPU8_9HYPH</name>
<evidence type="ECO:0000313" key="2">
    <source>
        <dbReference type="EMBL" id="AZN72601.1"/>
    </source>
</evidence>
<dbReference type="OrthoDB" id="9812295at2"/>
<dbReference type="Pfam" id="PF03358">
    <property type="entry name" value="FMN_red"/>
    <property type="match status" value="1"/>
</dbReference>
<dbReference type="GO" id="GO:0016491">
    <property type="term" value="F:oxidoreductase activity"/>
    <property type="evidence" value="ECO:0007669"/>
    <property type="project" value="InterPro"/>
</dbReference>
<evidence type="ECO:0000259" key="1">
    <source>
        <dbReference type="Pfam" id="PF03358"/>
    </source>
</evidence>
<accession>A0A3Q8XPU8</accession>
<dbReference type="SUPFAM" id="SSF52218">
    <property type="entry name" value="Flavoproteins"/>
    <property type="match status" value="1"/>
</dbReference>
<reference evidence="2 3" key="1">
    <citation type="submission" date="2018-09" db="EMBL/GenBank/DDBJ databases">
        <title>Marinorhizobium profundi gen. nov., sp. nov., isolated from a deep-sea sediment sample from the New Britain Trench and proposal of Marinorhizobiaceae fam. nov. in the order Rhizobiales of the class Alphaproteobacteria.</title>
        <authorList>
            <person name="Cao J."/>
        </authorList>
    </citation>
    <scope>NUCLEOTIDE SEQUENCE [LARGE SCALE GENOMIC DNA]</scope>
    <source>
        <strain evidence="2 3">WS11</strain>
    </source>
</reference>
<feature type="domain" description="NADPH-dependent FMN reductase-like" evidence="1">
    <location>
        <begin position="26"/>
        <end position="143"/>
    </location>
</feature>
<keyword evidence="3" id="KW-1185">Reference proteome</keyword>
<gene>
    <name evidence="2" type="ORF">D5400_16170</name>
</gene>
<dbReference type="Proteomes" id="UP000268192">
    <property type="component" value="Chromosome"/>
</dbReference>
<evidence type="ECO:0000313" key="3">
    <source>
        <dbReference type="Proteomes" id="UP000268192"/>
    </source>
</evidence>
<protein>
    <recommendedName>
        <fullName evidence="1">NADPH-dependent FMN reductase-like domain-containing protein</fullName>
    </recommendedName>
</protein>
<proteinExistence type="predicted"/>